<evidence type="ECO:0000256" key="1">
    <source>
        <dbReference type="SAM" id="Phobius"/>
    </source>
</evidence>
<name>A0A9N9EES3_FUNMO</name>
<organism evidence="2 3">
    <name type="scientific">Funneliformis mosseae</name>
    <name type="common">Endomycorrhizal fungus</name>
    <name type="synonym">Glomus mosseae</name>
    <dbReference type="NCBI Taxonomy" id="27381"/>
    <lineage>
        <taxon>Eukaryota</taxon>
        <taxon>Fungi</taxon>
        <taxon>Fungi incertae sedis</taxon>
        <taxon>Mucoromycota</taxon>
        <taxon>Glomeromycotina</taxon>
        <taxon>Glomeromycetes</taxon>
        <taxon>Glomerales</taxon>
        <taxon>Glomeraceae</taxon>
        <taxon>Funneliformis</taxon>
    </lineage>
</organism>
<keyword evidence="1" id="KW-0472">Membrane</keyword>
<protein>
    <submittedName>
        <fullName evidence="2">13358_t:CDS:1</fullName>
    </submittedName>
</protein>
<dbReference type="AlphaFoldDB" id="A0A9N9EES3"/>
<accession>A0A9N9EES3</accession>
<dbReference type="EMBL" id="CAJVPP010005927">
    <property type="protein sequence ID" value="CAG8671815.1"/>
    <property type="molecule type" value="Genomic_DNA"/>
</dbReference>
<proteinExistence type="predicted"/>
<gene>
    <name evidence="2" type="ORF">FMOSSE_LOCUS12451</name>
</gene>
<dbReference type="Proteomes" id="UP000789375">
    <property type="component" value="Unassembled WGS sequence"/>
</dbReference>
<sequence length="192" mass="22554">MKFTRVLTIHVMMIFIVANFITSAYGIFCNPFSGCSLCRTWDCTSYPDLKEYRCRPGSCKCKYGGESGKCSQCAPPDDPQRELPCMCPFPEYEKLEKRLAHYRKTYEDHEASKKFYDEVKDQLPKEVTKNAIRKKSNRARKVYDLLFFITNDKIQWMVFIQRIKSFSATSISNLRDDNIRYVVSQVRKNTRT</sequence>
<feature type="transmembrane region" description="Helical" evidence="1">
    <location>
        <begin position="7"/>
        <end position="28"/>
    </location>
</feature>
<reference evidence="2" key="1">
    <citation type="submission" date="2021-06" db="EMBL/GenBank/DDBJ databases">
        <authorList>
            <person name="Kallberg Y."/>
            <person name="Tangrot J."/>
            <person name="Rosling A."/>
        </authorList>
    </citation>
    <scope>NUCLEOTIDE SEQUENCE</scope>
    <source>
        <strain evidence="2">87-6 pot B 2015</strain>
    </source>
</reference>
<keyword evidence="1" id="KW-0812">Transmembrane</keyword>
<keyword evidence="1" id="KW-1133">Transmembrane helix</keyword>
<evidence type="ECO:0000313" key="3">
    <source>
        <dbReference type="Proteomes" id="UP000789375"/>
    </source>
</evidence>
<evidence type="ECO:0000313" key="2">
    <source>
        <dbReference type="EMBL" id="CAG8671815.1"/>
    </source>
</evidence>
<keyword evidence="3" id="KW-1185">Reference proteome</keyword>
<comment type="caution">
    <text evidence="2">The sequence shown here is derived from an EMBL/GenBank/DDBJ whole genome shotgun (WGS) entry which is preliminary data.</text>
</comment>